<keyword evidence="1" id="KW-0472">Membrane</keyword>
<dbReference type="Proteomes" id="UP001558534">
    <property type="component" value="Unassembled WGS sequence"/>
</dbReference>
<keyword evidence="3" id="KW-1185">Reference proteome</keyword>
<protein>
    <submittedName>
        <fullName evidence="2">Uncharacterized protein</fullName>
    </submittedName>
</protein>
<accession>A0ABV3VQA5</accession>
<proteinExistence type="predicted"/>
<name>A0ABV3VQA5_9BACI</name>
<gene>
    <name evidence="2" type="ORF">AB1300_00245</name>
</gene>
<dbReference type="EMBL" id="JBFRHK010000001">
    <property type="protein sequence ID" value="MEX3743556.1"/>
    <property type="molecule type" value="Genomic_DNA"/>
</dbReference>
<organism evidence="2 3">
    <name type="scientific">Lysinibacillus xylanilyticus</name>
    <dbReference type="NCBI Taxonomy" id="582475"/>
    <lineage>
        <taxon>Bacteria</taxon>
        <taxon>Bacillati</taxon>
        <taxon>Bacillota</taxon>
        <taxon>Bacilli</taxon>
        <taxon>Bacillales</taxon>
        <taxon>Bacillaceae</taxon>
        <taxon>Lysinibacillus</taxon>
    </lineage>
</organism>
<dbReference type="RefSeq" id="WP_368634606.1">
    <property type="nucleotide sequence ID" value="NZ_JBFRHK010000001.1"/>
</dbReference>
<evidence type="ECO:0000313" key="3">
    <source>
        <dbReference type="Proteomes" id="UP001558534"/>
    </source>
</evidence>
<reference evidence="2 3" key="1">
    <citation type="submission" date="2024-07" db="EMBL/GenBank/DDBJ databases">
        <title>Characterization of a bacterium isolated from hydrolysated instant sea cucumber by whole-genome sequencing and metabolomics.</title>
        <authorList>
            <person name="Luo X."/>
            <person name="Zhang Z."/>
            <person name="Zheng Z."/>
            <person name="Zhang W."/>
            <person name="Ming T."/>
            <person name="Jiao L."/>
            <person name="Su X."/>
            <person name="Kong F."/>
            <person name="Xu J."/>
        </authorList>
    </citation>
    <scope>NUCLEOTIDE SEQUENCE [LARGE SCALE GENOMIC DNA]</scope>
    <source>
        <strain evidence="2 3">XL-2024</strain>
    </source>
</reference>
<feature type="transmembrane region" description="Helical" evidence="1">
    <location>
        <begin position="6"/>
        <end position="28"/>
    </location>
</feature>
<feature type="transmembrane region" description="Helical" evidence="1">
    <location>
        <begin position="40"/>
        <end position="61"/>
    </location>
</feature>
<keyword evidence="1" id="KW-0812">Transmembrane</keyword>
<evidence type="ECO:0000256" key="1">
    <source>
        <dbReference type="SAM" id="Phobius"/>
    </source>
</evidence>
<evidence type="ECO:0000313" key="2">
    <source>
        <dbReference type="EMBL" id="MEX3743556.1"/>
    </source>
</evidence>
<comment type="caution">
    <text evidence="2">The sequence shown here is derived from an EMBL/GenBank/DDBJ whole genome shotgun (WGS) entry which is preliminary data.</text>
</comment>
<keyword evidence="1" id="KW-1133">Transmembrane helix</keyword>
<sequence length="268" mass="31434">MRVLYWIFGILVVIALSVLLFLIGYTFFVKVNISAEVATIIGGLLSLVGGFAGAMGAYMVARHQVNQEKKQEKINLLSTELPIYVGLSLEFDKVVKSLELFEDLRNSIWKFELNDNFFEELKIEFEVIKWDRWIDTKKITDSILLNELLFFEESFKKISEVMAYDIKKNRQKAISFCNENKRDEEVTLTKEIDWYKNEKIDYYYEIKYCLQKAQKIQNIISGKISIIEKLIKGEFMIENYQFFSSTNDFKIKRNDGVTESVKVTYTKV</sequence>